<proteinExistence type="inferred from homology"/>
<dbReference type="EMBL" id="BSYO01000012">
    <property type="protein sequence ID" value="GMH12687.1"/>
    <property type="molecule type" value="Genomic_DNA"/>
</dbReference>
<evidence type="ECO:0000256" key="4">
    <source>
        <dbReference type="ARBA" id="ARBA00022692"/>
    </source>
</evidence>
<comment type="subcellular location">
    <subcellularLocation>
        <location evidence="1">Membrane</location>
        <topology evidence="1">Multi-pass membrane protein</topology>
    </subcellularLocation>
</comment>
<dbReference type="InterPro" id="IPR020966">
    <property type="entry name" value="ALMT"/>
</dbReference>
<evidence type="ECO:0000256" key="1">
    <source>
        <dbReference type="ARBA" id="ARBA00004141"/>
    </source>
</evidence>
<gene>
    <name evidence="9" type="ORF">Nepgr_014528</name>
</gene>
<dbReference type="GO" id="GO:0016020">
    <property type="term" value="C:membrane"/>
    <property type="evidence" value="ECO:0007669"/>
    <property type="project" value="UniProtKB-SubCell"/>
</dbReference>
<evidence type="ECO:0008006" key="11">
    <source>
        <dbReference type="Google" id="ProtNLM"/>
    </source>
</evidence>
<organism evidence="9 10">
    <name type="scientific">Nepenthes gracilis</name>
    <name type="common">Slender pitcher plant</name>
    <dbReference type="NCBI Taxonomy" id="150966"/>
    <lineage>
        <taxon>Eukaryota</taxon>
        <taxon>Viridiplantae</taxon>
        <taxon>Streptophyta</taxon>
        <taxon>Embryophyta</taxon>
        <taxon>Tracheophyta</taxon>
        <taxon>Spermatophyta</taxon>
        <taxon>Magnoliopsida</taxon>
        <taxon>eudicotyledons</taxon>
        <taxon>Gunneridae</taxon>
        <taxon>Pentapetalae</taxon>
        <taxon>Caryophyllales</taxon>
        <taxon>Nepenthaceae</taxon>
        <taxon>Nepenthes</taxon>
    </lineage>
</organism>
<evidence type="ECO:0000256" key="2">
    <source>
        <dbReference type="ARBA" id="ARBA00007079"/>
    </source>
</evidence>
<evidence type="ECO:0000313" key="10">
    <source>
        <dbReference type="Proteomes" id="UP001279734"/>
    </source>
</evidence>
<keyword evidence="5" id="KW-1133">Transmembrane helix</keyword>
<keyword evidence="8" id="KW-0407">Ion channel</keyword>
<sequence length="193" mass="20883">MANLAAWEPGHCRFRFRHPWQQYLKIGTLTRQCAYRVDALNSCLNSTVEASQAAKHITQSACMKLSSETGKALKELSVGMKKMRRSPSANAHIDLSKAAAQELKSLLGSAFWGDLNLLEVLPCATVASLLIDIATCAENIAEAVHELASLADFKSADGVVTSEKPPAEELPAKLQVTDVNDQSRPEHAVVVIS</sequence>
<keyword evidence="4" id="KW-0812">Transmembrane</keyword>
<dbReference type="AlphaFoldDB" id="A0AAD3XPK5"/>
<evidence type="ECO:0000256" key="8">
    <source>
        <dbReference type="ARBA" id="ARBA00023303"/>
    </source>
</evidence>
<keyword evidence="10" id="KW-1185">Reference proteome</keyword>
<evidence type="ECO:0000256" key="7">
    <source>
        <dbReference type="ARBA" id="ARBA00023136"/>
    </source>
</evidence>
<name>A0AAD3XPK5_NEPGR</name>
<evidence type="ECO:0000256" key="5">
    <source>
        <dbReference type="ARBA" id="ARBA00022989"/>
    </source>
</evidence>
<comment type="similarity">
    <text evidence="2">Belongs to the aromatic acid exporter (TC 2.A.85) family.</text>
</comment>
<evidence type="ECO:0000256" key="3">
    <source>
        <dbReference type="ARBA" id="ARBA00022448"/>
    </source>
</evidence>
<keyword evidence="6" id="KW-0406">Ion transport</keyword>
<reference evidence="9" key="1">
    <citation type="submission" date="2023-05" db="EMBL/GenBank/DDBJ databases">
        <title>Nepenthes gracilis genome sequencing.</title>
        <authorList>
            <person name="Fukushima K."/>
        </authorList>
    </citation>
    <scope>NUCLEOTIDE SEQUENCE</scope>
    <source>
        <strain evidence="9">SING2019-196</strain>
    </source>
</reference>
<comment type="caution">
    <text evidence="9">The sequence shown here is derived from an EMBL/GenBank/DDBJ whole genome shotgun (WGS) entry which is preliminary data.</text>
</comment>
<evidence type="ECO:0000256" key="6">
    <source>
        <dbReference type="ARBA" id="ARBA00023065"/>
    </source>
</evidence>
<keyword evidence="7" id="KW-0472">Membrane</keyword>
<protein>
    <recommendedName>
        <fullName evidence="11">Aluminum-activated malate transporter</fullName>
    </recommendedName>
</protein>
<dbReference type="Proteomes" id="UP001279734">
    <property type="component" value="Unassembled WGS sequence"/>
</dbReference>
<dbReference type="GO" id="GO:0015743">
    <property type="term" value="P:malate transport"/>
    <property type="evidence" value="ECO:0007669"/>
    <property type="project" value="InterPro"/>
</dbReference>
<dbReference type="Pfam" id="PF11744">
    <property type="entry name" value="ALMT"/>
    <property type="match status" value="2"/>
</dbReference>
<keyword evidence="3" id="KW-0813">Transport</keyword>
<accession>A0AAD3XPK5</accession>
<dbReference type="PANTHER" id="PTHR31086">
    <property type="entry name" value="ALUMINUM-ACTIVATED MALATE TRANSPORTER 10"/>
    <property type="match status" value="1"/>
</dbReference>
<evidence type="ECO:0000313" key="9">
    <source>
        <dbReference type="EMBL" id="GMH12687.1"/>
    </source>
</evidence>
<dbReference type="GO" id="GO:0034220">
    <property type="term" value="P:monoatomic ion transmembrane transport"/>
    <property type="evidence" value="ECO:0007669"/>
    <property type="project" value="UniProtKB-KW"/>
</dbReference>